<evidence type="ECO:0000313" key="4">
    <source>
        <dbReference type="Proteomes" id="UP000190449"/>
    </source>
</evidence>
<accession>A0A1T4RGE4</accession>
<feature type="domain" description="Phage-Barnase-EndoU-ColicinE5/D-RelE-like nuclease" evidence="2">
    <location>
        <begin position="54"/>
        <end position="140"/>
    </location>
</feature>
<name>A0A1T4RGE4_9BACT</name>
<proteinExistence type="predicted"/>
<keyword evidence="1" id="KW-0812">Transmembrane</keyword>
<keyword evidence="1" id="KW-1133">Transmembrane helix</keyword>
<dbReference type="Proteomes" id="UP000190449">
    <property type="component" value="Unassembled WGS sequence"/>
</dbReference>
<protein>
    <recommendedName>
        <fullName evidence="2">Phage-Barnase-EndoU-ColicinE5/D-RelE-like nuclease domain-containing protein</fullName>
    </recommendedName>
</protein>
<evidence type="ECO:0000259" key="2">
    <source>
        <dbReference type="Pfam" id="PF18809"/>
    </source>
</evidence>
<evidence type="ECO:0000313" key="3">
    <source>
        <dbReference type="EMBL" id="SKA14798.1"/>
    </source>
</evidence>
<dbReference type="AlphaFoldDB" id="A0A1T4RGE4"/>
<evidence type="ECO:0000256" key="1">
    <source>
        <dbReference type="SAM" id="Phobius"/>
    </source>
</evidence>
<reference evidence="3 4" key="1">
    <citation type="submission" date="2017-02" db="EMBL/GenBank/DDBJ databases">
        <authorList>
            <person name="Peterson S.W."/>
        </authorList>
    </citation>
    <scope>NUCLEOTIDE SEQUENCE [LARGE SCALE GENOMIC DNA]</scope>
    <source>
        <strain evidence="3 4">ATCC 43854</strain>
    </source>
</reference>
<sequence>MSKTNSGLFNTNPLSPIAKKAFIQELRNRGEKFNEEKIVFITKDATGQIIWLEKGNNLVGLEHIIQRHSEHFEKAFGFKQEQIPNFLENIISYGEIVSNRIIIKKGRKCFERKYKYNGKYYILAGIGSNGFVVSAYPTTK</sequence>
<feature type="transmembrane region" description="Helical" evidence="1">
    <location>
        <begin position="120"/>
        <end position="138"/>
    </location>
</feature>
<dbReference type="RefSeq" id="WP_078777360.1">
    <property type="nucleotide sequence ID" value="NZ_FUWU01000073.1"/>
</dbReference>
<dbReference type="Pfam" id="PF18809">
    <property type="entry name" value="PBECR1"/>
    <property type="match status" value="1"/>
</dbReference>
<dbReference type="EMBL" id="FUWU01000073">
    <property type="protein sequence ID" value="SKA14798.1"/>
    <property type="molecule type" value="Genomic_DNA"/>
</dbReference>
<dbReference type="STRING" id="28122.SAMN02745108_02693"/>
<organism evidence="3 4">
    <name type="scientific">Fibrobacter intestinalis</name>
    <dbReference type="NCBI Taxonomy" id="28122"/>
    <lineage>
        <taxon>Bacteria</taxon>
        <taxon>Pseudomonadati</taxon>
        <taxon>Fibrobacterota</taxon>
        <taxon>Fibrobacteria</taxon>
        <taxon>Fibrobacterales</taxon>
        <taxon>Fibrobacteraceae</taxon>
        <taxon>Fibrobacter</taxon>
    </lineage>
</organism>
<dbReference type="InterPro" id="IPR041092">
    <property type="entry name" value="PBECR1"/>
</dbReference>
<keyword evidence="1" id="KW-0472">Membrane</keyword>
<gene>
    <name evidence="3" type="ORF">SAMN02745108_02693</name>
</gene>